<organism evidence="1 2">
    <name type="scientific">Comamonas odontotermitis</name>
    <dbReference type="NCBI Taxonomy" id="379895"/>
    <lineage>
        <taxon>Bacteria</taxon>
        <taxon>Pseudomonadati</taxon>
        <taxon>Pseudomonadota</taxon>
        <taxon>Betaproteobacteria</taxon>
        <taxon>Burkholderiales</taxon>
        <taxon>Comamonadaceae</taxon>
        <taxon>Comamonas</taxon>
    </lineage>
</organism>
<gene>
    <name evidence="1" type="ORF">HNP33_003216</name>
</gene>
<accession>A0ABR6RIX1</accession>
<sequence>MRGTAPAANTQKCGLRHPKGDHSRMHCFYHSTKTAMCKKLSTIAVCKCLNTCTALERISIVASRVFNHLAVIGQFTRA</sequence>
<dbReference type="Proteomes" id="UP000562492">
    <property type="component" value="Unassembled WGS sequence"/>
</dbReference>
<reference evidence="1 2" key="1">
    <citation type="submission" date="2020-08" db="EMBL/GenBank/DDBJ databases">
        <title>Functional genomics of gut bacteria from endangered species of beetles.</title>
        <authorList>
            <person name="Carlos-Shanley C."/>
        </authorList>
    </citation>
    <scope>NUCLEOTIDE SEQUENCE [LARGE SCALE GENOMIC DNA]</scope>
    <source>
        <strain evidence="1 2">S00124</strain>
    </source>
</reference>
<comment type="caution">
    <text evidence="1">The sequence shown here is derived from an EMBL/GenBank/DDBJ whole genome shotgun (WGS) entry which is preliminary data.</text>
</comment>
<evidence type="ECO:0000313" key="2">
    <source>
        <dbReference type="Proteomes" id="UP000562492"/>
    </source>
</evidence>
<proteinExistence type="predicted"/>
<keyword evidence="2" id="KW-1185">Reference proteome</keyword>
<protein>
    <submittedName>
        <fullName evidence="1">Uncharacterized protein</fullName>
    </submittedName>
</protein>
<dbReference type="EMBL" id="JACHKZ010000023">
    <property type="protein sequence ID" value="MBB6579106.1"/>
    <property type="molecule type" value="Genomic_DNA"/>
</dbReference>
<evidence type="ECO:0000313" key="1">
    <source>
        <dbReference type="EMBL" id="MBB6579106.1"/>
    </source>
</evidence>
<name>A0ABR6RIX1_9BURK</name>